<dbReference type="AlphaFoldDB" id="A0A2S0WIK0"/>
<proteinExistence type="predicted"/>
<gene>
    <name evidence="5" type="ORF">C3E78_02070</name>
</gene>
<dbReference type="InterPro" id="IPR029016">
    <property type="entry name" value="GAF-like_dom_sf"/>
</dbReference>
<evidence type="ECO:0000256" key="2">
    <source>
        <dbReference type="ARBA" id="ARBA00022777"/>
    </source>
</evidence>
<dbReference type="RefSeq" id="WP_108576750.1">
    <property type="nucleotide sequence ID" value="NZ_CP026952.1"/>
</dbReference>
<accession>A0A2S0WIK0</accession>
<dbReference type="EMBL" id="CP026952">
    <property type="protein sequence ID" value="AWB91104.1"/>
    <property type="molecule type" value="Genomic_DNA"/>
</dbReference>
<dbReference type="InterPro" id="IPR011006">
    <property type="entry name" value="CheY-like_superfamily"/>
</dbReference>
<dbReference type="GO" id="GO:0016301">
    <property type="term" value="F:kinase activity"/>
    <property type="evidence" value="ECO:0007669"/>
    <property type="project" value="UniProtKB-KW"/>
</dbReference>
<sequence length="226" mass="24105">MDVARKLADMALELEQDGHPGTMLHRVSEHAVALLGADDAGIMRIASRSQVETPAATSGRVDRAHQLQAELDEGPCLDAITGHATYVMTDVERDGRWPAWGPAAAAIGIHSAVGVRLATRDRGFGSLNIYADRPDAFAPADAEVAEMLAAHATAAFAAAERAEGLTTALDTRTTIGQAQGIVMEKFSVDAQAAFEFLRRISQHENRRLAAVAEAIVVQREANTRAE</sequence>
<evidence type="ECO:0000256" key="3">
    <source>
        <dbReference type="ARBA" id="ARBA00023015"/>
    </source>
</evidence>
<dbReference type="InterPro" id="IPR005561">
    <property type="entry name" value="ANTAR"/>
</dbReference>
<dbReference type="InterPro" id="IPR012074">
    <property type="entry name" value="GAF_ANTAR"/>
</dbReference>
<keyword evidence="1" id="KW-0808">Transferase</keyword>
<reference evidence="6" key="1">
    <citation type="submission" date="2018-01" db="EMBL/GenBank/DDBJ databases">
        <authorList>
            <person name="Li J."/>
        </authorList>
    </citation>
    <scope>NUCLEOTIDE SEQUENCE [LARGE SCALE GENOMIC DNA]</scope>
    <source>
        <strain evidence="6">592</strain>
    </source>
</reference>
<dbReference type="PROSITE" id="PS50921">
    <property type="entry name" value="ANTAR"/>
    <property type="match status" value="1"/>
</dbReference>
<evidence type="ECO:0000313" key="5">
    <source>
        <dbReference type="EMBL" id="AWB91104.1"/>
    </source>
</evidence>
<evidence type="ECO:0000256" key="4">
    <source>
        <dbReference type="ARBA" id="ARBA00023163"/>
    </source>
</evidence>
<organism evidence="5 6">
    <name type="scientific">Aeromicrobium chenweiae</name>
    <dbReference type="NCBI Taxonomy" id="2079793"/>
    <lineage>
        <taxon>Bacteria</taxon>
        <taxon>Bacillati</taxon>
        <taxon>Actinomycetota</taxon>
        <taxon>Actinomycetes</taxon>
        <taxon>Propionibacteriales</taxon>
        <taxon>Nocardioidaceae</taxon>
        <taxon>Aeromicrobium</taxon>
    </lineage>
</organism>
<dbReference type="Gene3D" id="3.30.450.40">
    <property type="match status" value="1"/>
</dbReference>
<dbReference type="KEGG" id="aez:C3E78_02070"/>
<dbReference type="Proteomes" id="UP000244384">
    <property type="component" value="Chromosome"/>
</dbReference>
<dbReference type="SUPFAM" id="SSF52172">
    <property type="entry name" value="CheY-like"/>
    <property type="match status" value="1"/>
</dbReference>
<dbReference type="InterPro" id="IPR003018">
    <property type="entry name" value="GAF"/>
</dbReference>
<dbReference type="InterPro" id="IPR036388">
    <property type="entry name" value="WH-like_DNA-bd_sf"/>
</dbReference>
<dbReference type="SMART" id="SM01012">
    <property type="entry name" value="ANTAR"/>
    <property type="match status" value="1"/>
</dbReference>
<evidence type="ECO:0000313" key="6">
    <source>
        <dbReference type="Proteomes" id="UP000244384"/>
    </source>
</evidence>
<dbReference type="OrthoDB" id="7466251at2"/>
<dbReference type="GO" id="GO:0003723">
    <property type="term" value="F:RNA binding"/>
    <property type="evidence" value="ECO:0007669"/>
    <property type="project" value="InterPro"/>
</dbReference>
<dbReference type="SUPFAM" id="SSF55781">
    <property type="entry name" value="GAF domain-like"/>
    <property type="match status" value="1"/>
</dbReference>
<keyword evidence="3" id="KW-0805">Transcription regulation</keyword>
<protein>
    <submittedName>
        <fullName evidence="5">Uncharacterized protein</fullName>
    </submittedName>
</protein>
<keyword evidence="6" id="KW-1185">Reference proteome</keyword>
<dbReference type="Gene3D" id="1.10.10.10">
    <property type="entry name" value="Winged helix-like DNA-binding domain superfamily/Winged helix DNA-binding domain"/>
    <property type="match status" value="1"/>
</dbReference>
<accession>A0A5F2EQU7</accession>
<keyword evidence="4" id="KW-0804">Transcription</keyword>
<evidence type="ECO:0000256" key="1">
    <source>
        <dbReference type="ARBA" id="ARBA00022679"/>
    </source>
</evidence>
<keyword evidence="2" id="KW-0418">Kinase</keyword>
<dbReference type="Pfam" id="PF03861">
    <property type="entry name" value="ANTAR"/>
    <property type="match status" value="1"/>
</dbReference>
<name>A0A2S0WIK0_9ACTN</name>
<dbReference type="Pfam" id="PF13185">
    <property type="entry name" value="GAF_2"/>
    <property type="match status" value="1"/>
</dbReference>
<dbReference type="SMART" id="SM00065">
    <property type="entry name" value="GAF"/>
    <property type="match status" value="1"/>
</dbReference>
<dbReference type="PIRSF" id="PIRSF036625">
    <property type="entry name" value="GAF_ANTAR"/>
    <property type="match status" value="1"/>
</dbReference>